<dbReference type="STRING" id="457570.Nther_1759"/>
<feature type="transmembrane region" description="Helical" evidence="11">
    <location>
        <begin position="211"/>
        <end position="233"/>
    </location>
</feature>
<dbReference type="EMBL" id="CP001034">
    <property type="protein sequence ID" value="ACB85331.1"/>
    <property type="molecule type" value="Genomic_DNA"/>
</dbReference>
<keyword evidence="5 10" id="KW-0132">Cell division</keyword>
<evidence type="ECO:0000256" key="7">
    <source>
        <dbReference type="ARBA" id="ARBA00022989"/>
    </source>
</evidence>
<protein>
    <recommendedName>
        <fullName evidence="3 10">Cell division protein FtsX</fullName>
    </recommendedName>
</protein>
<accession>B2A5H6</accession>
<keyword evidence="8 10" id="KW-0472">Membrane</keyword>
<gene>
    <name evidence="14" type="ordered locus">Nther_1759</name>
</gene>
<dbReference type="InterPro" id="IPR004513">
    <property type="entry name" value="FtsX"/>
</dbReference>
<evidence type="ECO:0000256" key="9">
    <source>
        <dbReference type="ARBA" id="ARBA00023306"/>
    </source>
</evidence>
<reference evidence="14 15" key="1">
    <citation type="submission" date="2008-04" db="EMBL/GenBank/DDBJ databases">
        <title>Complete sequence of chromosome of Natranaerobius thermophilus JW/NM-WN-LF.</title>
        <authorList>
            <consortium name="US DOE Joint Genome Institute"/>
            <person name="Copeland A."/>
            <person name="Lucas S."/>
            <person name="Lapidus A."/>
            <person name="Glavina del Rio T."/>
            <person name="Dalin E."/>
            <person name="Tice H."/>
            <person name="Bruce D."/>
            <person name="Goodwin L."/>
            <person name="Pitluck S."/>
            <person name="Chertkov O."/>
            <person name="Brettin T."/>
            <person name="Detter J.C."/>
            <person name="Han C."/>
            <person name="Kuske C.R."/>
            <person name="Schmutz J."/>
            <person name="Larimer F."/>
            <person name="Land M."/>
            <person name="Hauser L."/>
            <person name="Kyrpides N."/>
            <person name="Lykidis A."/>
            <person name="Mesbah N.M."/>
            <person name="Wiegel J."/>
        </authorList>
    </citation>
    <scope>NUCLEOTIDE SEQUENCE [LARGE SCALE GENOMIC DNA]</scope>
    <source>
        <strain evidence="15">ATCC BAA-1301 / DSM 18059 / JW/NM-WN-LF</strain>
    </source>
</reference>
<feature type="transmembrane region" description="Helical" evidence="11">
    <location>
        <begin position="167"/>
        <end position="191"/>
    </location>
</feature>
<evidence type="ECO:0000256" key="6">
    <source>
        <dbReference type="ARBA" id="ARBA00022692"/>
    </source>
</evidence>
<dbReference type="GO" id="GO:0005886">
    <property type="term" value="C:plasma membrane"/>
    <property type="evidence" value="ECO:0007669"/>
    <property type="project" value="UniProtKB-SubCell"/>
</dbReference>
<comment type="similarity">
    <text evidence="2 10">Belongs to the ABC-4 integral membrane protein family. FtsX subfamily.</text>
</comment>
<dbReference type="PANTHER" id="PTHR47755:SF1">
    <property type="entry name" value="CELL DIVISION PROTEIN FTSX"/>
    <property type="match status" value="1"/>
</dbReference>
<reference evidence="14 15" key="2">
    <citation type="journal article" date="2011" name="J. Bacteriol.">
        <title>Complete genome sequence of the anaerobic, halophilic alkalithermophile Natranaerobius thermophilus JW/NM-WN-LF.</title>
        <authorList>
            <person name="Zhao B."/>
            <person name="Mesbah N.M."/>
            <person name="Dalin E."/>
            <person name="Goodwin L."/>
            <person name="Nolan M."/>
            <person name="Pitluck S."/>
            <person name="Chertkov O."/>
            <person name="Brettin T.S."/>
            <person name="Han J."/>
            <person name="Larimer F.W."/>
            <person name="Land M.L."/>
            <person name="Hauser L."/>
            <person name="Kyrpides N."/>
            <person name="Wiegel J."/>
        </authorList>
    </citation>
    <scope>NUCLEOTIDE SEQUENCE [LARGE SCALE GENOMIC DNA]</scope>
    <source>
        <strain evidence="15">ATCC BAA-1301 / DSM 18059 / JW/NM-WN-LF</strain>
    </source>
</reference>
<feature type="transmembrane region" description="Helical" evidence="11">
    <location>
        <begin position="268"/>
        <end position="289"/>
    </location>
</feature>
<sequence length="294" mass="32748">MKSLSNSLFFIQEFLISCKQNYFSHAVTVISIGLAFTILGVILSFWWSGQVLTDYIKDQGEIMVFYSENISDNKINELSTNLSQLSGVKNVYNVDKDEAKEQMNKILGEEGKILDYFEDNPLSPYFEVNISVENINHAMDKISQYDNVEHTRTNTEVLAQMESLTRIFIYFASLFATLTAISIMIITSHIIRLGLLSRQEEISTLQLLGATRGFIAIPFVMEGTFLGALGGLTSGGLLYITLPRLHELIISALPFIPIPTVVELLSTLIISFTLLGAFFGCVGSSITLLKSNWA</sequence>
<proteinExistence type="inferred from homology"/>
<feature type="domain" description="FtsX extracellular" evidence="13">
    <location>
        <begin position="61"/>
        <end position="149"/>
    </location>
</feature>
<evidence type="ECO:0000256" key="10">
    <source>
        <dbReference type="PIRNR" id="PIRNR003097"/>
    </source>
</evidence>
<comment type="subcellular location">
    <subcellularLocation>
        <location evidence="1">Cell membrane</location>
        <topology evidence="1">Multi-pass membrane protein</topology>
    </subcellularLocation>
</comment>
<dbReference type="Pfam" id="PF02687">
    <property type="entry name" value="FtsX"/>
    <property type="match status" value="1"/>
</dbReference>
<evidence type="ECO:0000259" key="12">
    <source>
        <dbReference type="Pfam" id="PF02687"/>
    </source>
</evidence>
<keyword evidence="9 10" id="KW-0131">Cell cycle</keyword>
<evidence type="ECO:0000259" key="13">
    <source>
        <dbReference type="Pfam" id="PF18075"/>
    </source>
</evidence>
<feature type="transmembrane region" description="Helical" evidence="11">
    <location>
        <begin position="245"/>
        <end position="262"/>
    </location>
</feature>
<dbReference type="KEGG" id="nth:Nther_1759"/>
<dbReference type="Pfam" id="PF18075">
    <property type="entry name" value="FtsX_ECD"/>
    <property type="match status" value="1"/>
</dbReference>
<evidence type="ECO:0000313" key="14">
    <source>
        <dbReference type="EMBL" id="ACB85331.1"/>
    </source>
</evidence>
<evidence type="ECO:0000256" key="4">
    <source>
        <dbReference type="ARBA" id="ARBA00022475"/>
    </source>
</evidence>
<evidence type="ECO:0000256" key="1">
    <source>
        <dbReference type="ARBA" id="ARBA00004651"/>
    </source>
</evidence>
<dbReference type="Gene3D" id="3.30.70.3040">
    <property type="match status" value="1"/>
</dbReference>
<evidence type="ECO:0000313" key="15">
    <source>
        <dbReference type="Proteomes" id="UP000001683"/>
    </source>
</evidence>
<dbReference type="HOGENOM" id="CLU_073546_2_2_9"/>
<name>B2A5H6_NATTJ</name>
<dbReference type="InterPro" id="IPR040690">
    <property type="entry name" value="FtsX_ECD"/>
</dbReference>
<evidence type="ECO:0000256" key="11">
    <source>
        <dbReference type="SAM" id="Phobius"/>
    </source>
</evidence>
<dbReference type="eggNOG" id="COG2177">
    <property type="taxonomic scope" value="Bacteria"/>
</dbReference>
<dbReference type="Proteomes" id="UP000001683">
    <property type="component" value="Chromosome"/>
</dbReference>
<evidence type="ECO:0000256" key="8">
    <source>
        <dbReference type="ARBA" id="ARBA00023136"/>
    </source>
</evidence>
<keyword evidence="15" id="KW-1185">Reference proteome</keyword>
<dbReference type="RefSeq" id="WP_012448198.1">
    <property type="nucleotide sequence ID" value="NC_010718.1"/>
</dbReference>
<evidence type="ECO:0000256" key="2">
    <source>
        <dbReference type="ARBA" id="ARBA00007379"/>
    </source>
</evidence>
<organism evidence="14 15">
    <name type="scientific">Natranaerobius thermophilus (strain ATCC BAA-1301 / DSM 18059 / JW/NM-WN-LF)</name>
    <dbReference type="NCBI Taxonomy" id="457570"/>
    <lineage>
        <taxon>Bacteria</taxon>
        <taxon>Bacillati</taxon>
        <taxon>Bacillota</taxon>
        <taxon>Clostridia</taxon>
        <taxon>Natranaerobiales</taxon>
        <taxon>Natranaerobiaceae</taxon>
        <taxon>Natranaerobius</taxon>
    </lineage>
</organism>
<dbReference type="PIRSF" id="PIRSF003097">
    <property type="entry name" value="FtsX"/>
    <property type="match status" value="1"/>
</dbReference>
<dbReference type="GO" id="GO:0051301">
    <property type="term" value="P:cell division"/>
    <property type="evidence" value="ECO:0007669"/>
    <property type="project" value="UniProtKB-KW"/>
</dbReference>
<keyword evidence="7 11" id="KW-1133">Transmembrane helix</keyword>
<comment type="function">
    <text evidence="10">Part of the ABC transporter FtsEX involved in asymmetric cellular division facilitating the initiation of sporulation.</text>
</comment>
<dbReference type="OrthoDB" id="1952338at2"/>
<dbReference type="PANTHER" id="PTHR47755">
    <property type="entry name" value="CELL DIVISION PROTEIN FTSX"/>
    <property type="match status" value="1"/>
</dbReference>
<evidence type="ECO:0000256" key="3">
    <source>
        <dbReference type="ARBA" id="ARBA00021907"/>
    </source>
</evidence>
<feature type="transmembrane region" description="Helical" evidence="11">
    <location>
        <begin position="22"/>
        <end position="47"/>
    </location>
</feature>
<keyword evidence="6 11" id="KW-0812">Transmembrane</keyword>
<keyword evidence="4 10" id="KW-1003">Cell membrane</keyword>
<feature type="domain" description="ABC3 transporter permease C-terminal" evidence="12">
    <location>
        <begin position="174"/>
        <end position="285"/>
    </location>
</feature>
<dbReference type="InterPro" id="IPR003838">
    <property type="entry name" value="ABC3_permease_C"/>
</dbReference>
<evidence type="ECO:0000256" key="5">
    <source>
        <dbReference type="ARBA" id="ARBA00022618"/>
    </source>
</evidence>
<dbReference type="InParanoid" id="B2A5H6"/>
<dbReference type="AlphaFoldDB" id="B2A5H6"/>